<dbReference type="InterPro" id="IPR002048">
    <property type="entry name" value="EF_hand_dom"/>
</dbReference>
<keyword evidence="2" id="KW-0106">Calcium</keyword>
<dbReference type="PANTHER" id="PTHR23048">
    <property type="entry name" value="MYOSIN LIGHT CHAIN 1, 3"/>
    <property type="match status" value="1"/>
</dbReference>
<dbReference type="GO" id="GO:0005509">
    <property type="term" value="F:calcium ion binding"/>
    <property type="evidence" value="ECO:0007669"/>
    <property type="project" value="InterPro"/>
</dbReference>
<evidence type="ECO:0000313" key="4">
    <source>
        <dbReference type="EMBL" id="VEL38026.1"/>
    </source>
</evidence>
<evidence type="ECO:0000259" key="3">
    <source>
        <dbReference type="PROSITE" id="PS50222"/>
    </source>
</evidence>
<dbReference type="InterPro" id="IPR011992">
    <property type="entry name" value="EF-hand-dom_pair"/>
</dbReference>
<dbReference type="CDD" id="cd00051">
    <property type="entry name" value="EFh"/>
    <property type="match status" value="1"/>
</dbReference>
<dbReference type="InterPro" id="IPR050230">
    <property type="entry name" value="CALM/Myosin/TropC-like"/>
</dbReference>
<dbReference type="OrthoDB" id="343296at2759"/>
<sequence>MTVEPYGKNQGKSEISDEQRQEIKEAFELFDTEKSGTIDSKELKVVMRALGFEPKKEEIRKLISEYDFEGKGICYNHPIHRSN</sequence>
<evidence type="ECO:0000256" key="1">
    <source>
        <dbReference type="ARBA" id="ARBA00022737"/>
    </source>
</evidence>
<dbReference type="Proteomes" id="UP000784294">
    <property type="component" value="Unassembled WGS sequence"/>
</dbReference>
<dbReference type="SMART" id="SM00054">
    <property type="entry name" value="EFh"/>
    <property type="match status" value="1"/>
</dbReference>
<keyword evidence="5" id="KW-1185">Reference proteome</keyword>
<dbReference type="EMBL" id="CAAALY010256660">
    <property type="protein sequence ID" value="VEL38026.1"/>
    <property type="molecule type" value="Genomic_DNA"/>
</dbReference>
<evidence type="ECO:0000256" key="2">
    <source>
        <dbReference type="ARBA" id="ARBA00022837"/>
    </source>
</evidence>
<dbReference type="Pfam" id="PF13499">
    <property type="entry name" value="EF-hand_7"/>
    <property type="match status" value="1"/>
</dbReference>
<evidence type="ECO:0000313" key="5">
    <source>
        <dbReference type="Proteomes" id="UP000784294"/>
    </source>
</evidence>
<feature type="domain" description="EF-hand" evidence="3">
    <location>
        <begin position="18"/>
        <end position="53"/>
    </location>
</feature>
<comment type="caution">
    <text evidence="4">The sequence shown here is derived from an EMBL/GenBank/DDBJ whole genome shotgun (WGS) entry which is preliminary data.</text>
</comment>
<dbReference type="PANTHER" id="PTHR23048:SF59">
    <property type="entry name" value="EF-HAND SUPERFAMILY PROTEIN"/>
    <property type="match status" value="1"/>
</dbReference>
<dbReference type="Gene3D" id="1.10.238.10">
    <property type="entry name" value="EF-hand"/>
    <property type="match status" value="1"/>
</dbReference>
<accession>A0A3S5CUG9</accession>
<dbReference type="SUPFAM" id="SSF47473">
    <property type="entry name" value="EF-hand"/>
    <property type="match status" value="1"/>
</dbReference>
<gene>
    <name evidence="4" type="ORF">PXEA_LOCUS31466</name>
</gene>
<organism evidence="4 5">
    <name type="scientific">Protopolystoma xenopodis</name>
    <dbReference type="NCBI Taxonomy" id="117903"/>
    <lineage>
        <taxon>Eukaryota</taxon>
        <taxon>Metazoa</taxon>
        <taxon>Spiralia</taxon>
        <taxon>Lophotrochozoa</taxon>
        <taxon>Platyhelminthes</taxon>
        <taxon>Monogenea</taxon>
        <taxon>Polyopisthocotylea</taxon>
        <taxon>Polystomatidea</taxon>
        <taxon>Polystomatidae</taxon>
        <taxon>Protopolystoma</taxon>
    </lineage>
</organism>
<dbReference type="PROSITE" id="PS50222">
    <property type="entry name" value="EF_HAND_2"/>
    <property type="match status" value="1"/>
</dbReference>
<keyword evidence="1" id="KW-0677">Repeat</keyword>
<dbReference type="AlphaFoldDB" id="A0A3S5CUG9"/>
<dbReference type="GO" id="GO:0016460">
    <property type="term" value="C:myosin II complex"/>
    <property type="evidence" value="ECO:0007669"/>
    <property type="project" value="TreeGrafter"/>
</dbReference>
<protein>
    <recommendedName>
        <fullName evidence="3">EF-hand domain-containing protein</fullName>
    </recommendedName>
</protein>
<dbReference type="FunFam" id="1.10.238.10:FF:000178">
    <property type="entry name" value="Calmodulin-2 A"/>
    <property type="match status" value="1"/>
</dbReference>
<name>A0A3S5CUG9_9PLAT</name>
<proteinExistence type="predicted"/>
<reference evidence="4" key="1">
    <citation type="submission" date="2018-11" db="EMBL/GenBank/DDBJ databases">
        <authorList>
            <consortium name="Pathogen Informatics"/>
        </authorList>
    </citation>
    <scope>NUCLEOTIDE SEQUENCE</scope>
</reference>